<proteinExistence type="predicted"/>
<feature type="transmembrane region" description="Helical" evidence="1">
    <location>
        <begin position="6"/>
        <end position="27"/>
    </location>
</feature>
<organism evidence="2 3">
    <name type="scientific">Bacillus fungorum</name>
    <dbReference type="NCBI Taxonomy" id="2039284"/>
    <lineage>
        <taxon>Bacteria</taxon>
        <taxon>Bacillati</taxon>
        <taxon>Bacillota</taxon>
        <taxon>Bacilli</taxon>
        <taxon>Bacillales</taxon>
        <taxon>Bacillaceae</taxon>
        <taxon>Bacillus</taxon>
    </lineage>
</organism>
<reference evidence="2 3" key="1">
    <citation type="submission" date="2017-09" db="EMBL/GenBank/DDBJ databases">
        <title>Biocontrol bacteria screening and application from spent mushroom substrate.</title>
        <authorList>
            <person name="Sun X."/>
        </authorList>
    </citation>
    <scope>NUCLEOTIDE SEQUENCE [LARGE SCALE GENOMIC DNA]</scope>
    <source>
        <strain evidence="2 3">100374</strain>
    </source>
</reference>
<gene>
    <name evidence="2" type="ORF">CO726_11535</name>
</gene>
<dbReference type="Proteomes" id="UP000228484">
    <property type="component" value="Unassembled WGS sequence"/>
</dbReference>
<sequence>MCEATVFPLLFFIHIIITRTKWAYIVLKKSLRFFYPALTGSKSRTLKLDWNKEVRRRSTARKRPIGSTNN</sequence>
<keyword evidence="3" id="KW-1185">Reference proteome</keyword>
<keyword evidence="1" id="KW-1133">Transmembrane helix</keyword>
<protein>
    <submittedName>
        <fullName evidence="2">Uncharacterized protein</fullName>
    </submittedName>
</protein>
<keyword evidence="1" id="KW-0472">Membrane</keyword>
<name>A0A2G6QEP3_9BACI</name>
<dbReference type="EMBL" id="NWUW01000006">
    <property type="protein sequence ID" value="PIE95307.1"/>
    <property type="molecule type" value="Genomic_DNA"/>
</dbReference>
<evidence type="ECO:0000256" key="1">
    <source>
        <dbReference type="SAM" id="Phobius"/>
    </source>
</evidence>
<evidence type="ECO:0000313" key="3">
    <source>
        <dbReference type="Proteomes" id="UP000228484"/>
    </source>
</evidence>
<keyword evidence="1" id="KW-0812">Transmembrane</keyword>
<evidence type="ECO:0000313" key="2">
    <source>
        <dbReference type="EMBL" id="PIE95307.1"/>
    </source>
</evidence>
<accession>A0A2G6QEP3</accession>
<dbReference type="AlphaFoldDB" id="A0A2G6QEP3"/>
<comment type="caution">
    <text evidence="2">The sequence shown here is derived from an EMBL/GenBank/DDBJ whole genome shotgun (WGS) entry which is preliminary data.</text>
</comment>